<proteinExistence type="predicted"/>
<reference evidence="1" key="1">
    <citation type="journal article" date="2018" name="Curr. Microbiol.">
        <title>Cellulosimicrobium arenosum sp. nov., Isolated from Marine Sediment Sand.</title>
        <authorList>
            <person name="Oh M."/>
            <person name="Kim J.H."/>
            <person name="Yoon J.H."/>
            <person name="Schumann P."/>
            <person name="Kim W."/>
        </authorList>
    </citation>
    <scope>NUCLEOTIDE SEQUENCE</scope>
    <source>
        <strain evidence="1">KCTC 49039</strain>
    </source>
</reference>
<dbReference type="EMBL" id="JACYHB010000002">
    <property type="protein sequence ID" value="MBD8078123.1"/>
    <property type="molecule type" value="Genomic_DNA"/>
</dbReference>
<protein>
    <submittedName>
        <fullName evidence="1">Uncharacterized protein</fullName>
    </submittedName>
</protein>
<comment type="caution">
    <text evidence="1">The sequence shown here is derived from an EMBL/GenBank/DDBJ whole genome shotgun (WGS) entry which is preliminary data.</text>
</comment>
<dbReference type="AlphaFoldDB" id="A0A927G7F1"/>
<gene>
    <name evidence="1" type="ORF">IF651_03500</name>
</gene>
<dbReference type="RefSeq" id="WP_191827902.1">
    <property type="nucleotide sequence ID" value="NZ_JACYHB010000002.1"/>
</dbReference>
<organism evidence="1 2">
    <name type="scientific">Cellulosimicrobium arenosum</name>
    <dbReference type="NCBI Taxonomy" id="2708133"/>
    <lineage>
        <taxon>Bacteria</taxon>
        <taxon>Bacillati</taxon>
        <taxon>Actinomycetota</taxon>
        <taxon>Actinomycetes</taxon>
        <taxon>Micrococcales</taxon>
        <taxon>Promicromonosporaceae</taxon>
        <taxon>Cellulosimicrobium</taxon>
    </lineage>
</organism>
<keyword evidence="2" id="KW-1185">Reference proteome</keyword>
<sequence length="108" mass="11779">MTDEHARPWTSWPPGTRVVVRRRLEDHEVPASGEPLTDVIGIVLGADERELVLRRDAGRAGHLPHAGHGARDTRGEVVVVPVDRIVGGKIVPPRPVRRPAGGRTADDR</sequence>
<dbReference type="Proteomes" id="UP000610846">
    <property type="component" value="Unassembled WGS sequence"/>
</dbReference>
<evidence type="ECO:0000313" key="1">
    <source>
        <dbReference type="EMBL" id="MBD8078123.1"/>
    </source>
</evidence>
<name>A0A927G7F1_9MICO</name>
<evidence type="ECO:0000313" key="2">
    <source>
        <dbReference type="Proteomes" id="UP000610846"/>
    </source>
</evidence>
<accession>A0A927G7F1</accession>
<reference evidence="1" key="2">
    <citation type="submission" date="2020-09" db="EMBL/GenBank/DDBJ databases">
        <authorList>
            <person name="Yu Y."/>
        </authorList>
    </citation>
    <scope>NUCLEOTIDE SEQUENCE</scope>
    <source>
        <strain evidence="1">KCTC 49039</strain>
    </source>
</reference>